<feature type="compositionally biased region" description="Basic and acidic residues" evidence="1">
    <location>
        <begin position="21"/>
        <end position="30"/>
    </location>
</feature>
<reference evidence="2" key="2">
    <citation type="submission" date="2020-09" db="EMBL/GenBank/DDBJ databases">
        <authorList>
            <person name="Sun Q."/>
            <person name="Ohkuma M."/>
        </authorList>
    </citation>
    <scope>NUCLEOTIDE SEQUENCE</scope>
    <source>
        <strain evidence="2">JCM 4956</strain>
    </source>
</reference>
<organism evidence="2 3">
    <name type="scientific">Streptomyces fructofermentans</name>
    <dbReference type="NCBI Taxonomy" id="152141"/>
    <lineage>
        <taxon>Bacteria</taxon>
        <taxon>Bacillati</taxon>
        <taxon>Actinomycetota</taxon>
        <taxon>Actinomycetes</taxon>
        <taxon>Kitasatosporales</taxon>
        <taxon>Streptomycetaceae</taxon>
        <taxon>Streptomyces</taxon>
    </lineage>
</organism>
<feature type="compositionally biased region" description="Gly residues" evidence="1">
    <location>
        <begin position="45"/>
        <end position="55"/>
    </location>
</feature>
<protein>
    <submittedName>
        <fullName evidence="2">Uncharacterized protein</fullName>
    </submittedName>
</protein>
<comment type="caution">
    <text evidence="2">The sequence shown here is derived from an EMBL/GenBank/DDBJ whole genome shotgun (WGS) entry which is preliminary data.</text>
</comment>
<name>A0A918NBW4_9ACTN</name>
<accession>A0A918NBW4</accession>
<keyword evidence="3" id="KW-1185">Reference proteome</keyword>
<sequence>MADTAAVTLAVRPSGFGIGHALDRGERRPDSSPVRSLPGRSGRLGRYGGTGVRGGAGRRLLPYVPVQPAVAPRGRPWSREVPMSRRPVAVSAPALAACSRRSHEGPASAPAEQAVGA</sequence>
<feature type="region of interest" description="Disordered" evidence="1">
    <location>
        <begin position="16"/>
        <end position="55"/>
    </location>
</feature>
<dbReference type="Proteomes" id="UP000645555">
    <property type="component" value="Unassembled WGS sequence"/>
</dbReference>
<evidence type="ECO:0000313" key="3">
    <source>
        <dbReference type="Proteomes" id="UP000645555"/>
    </source>
</evidence>
<feature type="region of interest" description="Disordered" evidence="1">
    <location>
        <begin position="97"/>
        <end position="117"/>
    </location>
</feature>
<dbReference type="EMBL" id="BMWD01000007">
    <property type="protein sequence ID" value="GGX56435.1"/>
    <property type="molecule type" value="Genomic_DNA"/>
</dbReference>
<evidence type="ECO:0000256" key="1">
    <source>
        <dbReference type="SAM" id="MobiDB-lite"/>
    </source>
</evidence>
<dbReference type="AlphaFoldDB" id="A0A918NBW4"/>
<reference evidence="2" key="1">
    <citation type="journal article" date="2014" name="Int. J. Syst. Evol. Microbiol.">
        <title>Complete genome sequence of Corynebacterium casei LMG S-19264T (=DSM 44701T), isolated from a smear-ripened cheese.</title>
        <authorList>
            <consortium name="US DOE Joint Genome Institute (JGI-PGF)"/>
            <person name="Walter F."/>
            <person name="Albersmeier A."/>
            <person name="Kalinowski J."/>
            <person name="Ruckert C."/>
        </authorList>
    </citation>
    <scope>NUCLEOTIDE SEQUENCE</scope>
    <source>
        <strain evidence="2">JCM 4956</strain>
    </source>
</reference>
<evidence type="ECO:0000313" key="2">
    <source>
        <dbReference type="EMBL" id="GGX56435.1"/>
    </source>
</evidence>
<proteinExistence type="predicted"/>
<gene>
    <name evidence="2" type="ORF">GCM10010515_24800</name>
</gene>